<dbReference type="GO" id="GO:0003677">
    <property type="term" value="F:DNA binding"/>
    <property type="evidence" value="ECO:0007669"/>
    <property type="project" value="UniProtKB-KW"/>
</dbReference>
<gene>
    <name evidence="3" type="ORF">LIY65_07985</name>
</gene>
<accession>A0AAW4U4K0</accession>
<dbReference type="PROSITE" id="PS50943">
    <property type="entry name" value="HTH_CROC1"/>
    <property type="match status" value="1"/>
</dbReference>
<evidence type="ECO:0000313" key="3">
    <source>
        <dbReference type="EMBL" id="MCB6828632.1"/>
    </source>
</evidence>
<comment type="caution">
    <text evidence="3">The sequence shown here is derived from an EMBL/GenBank/DDBJ whole genome shotgun (WGS) entry which is preliminary data.</text>
</comment>
<dbReference type="SMART" id="SM00530">
    <property type="entry name" value="HTH_XRE"/>
    <property type="match status" value="1"/>
</dbReference>
<dbReference type="AlphaFoldDB" id="A0AAW4U4K0"/>
<organism evidence="3 4">
    <name type="scientific">Megamonas funiformis</name>
    <dbReference type="NCBI Taxonomy" id="437897"/>
    <lineage>
        <taxon>Bacteria</taxon>
        <taxon>Bacillati</taxon>
        <taxon>Bacillota</taxon>
        <taxon>Negativicutes</taxon>
        <taxon>Selenomonadales</taxon>
        <taxon>Selenomonadaceae</taxon>
        <taxon>Megamonas</taxon>
    </lineage>
</organism>
<proteinExistence type="predicted"/>
<keyword evidence="1" id="KW-0238">DNA-binding</keyword>
<reference evidence="3" key="1">
    <citation type="submission" date="2021-10" db="EMBL/GenBank/DDBJ databases">
        <title>Collection of gut derived symbiotic bacterial strains cultured from healthy donors.</title>
        <authorList>
            <person name="Lin H."/>
            <person name="Littmann E."/>
            <person name="Claire K."/>
            <person name="Pamer E."/>
        </authorList>
    </citation>
    <scope>NUCLEOTIDE SEQUENCE</scope>
    <source>
        <strain evidence="3">MSK.7.16</strain>
    </source>
</reference>
<dbReference type="SUPFAM" id="SSF47413">
    <property type="entry name" value="lambda repressor-like DNA-binding domains"/>
    <property type="match status" value="1"/>
</dbReference>
<sequence length="126" mass="14572">MITDRLIKLRENKQLKQTEVAKLLNIGAVTYNRYEKGEREPDHNMLVRLATFFNVSVDYLLGINDIPNIAEKCSTEKNNSNQLTTDEQELIQLYRELPPEGKITIKSLAKTQYDLYVKPKSDEKAI</sequence>
<dbReference type="EMBL" id="JAJCGD010000020">
    <property type="protein sequence ID" value="MCB6828632.1"/>
    <property type="molecule type" value="Genomic_DNA"/>
</dbReference>
<feature type="domain" description="HTH cro/C1-type" evidence="2">
    <location>
        <begin position="6"/>
        <end position="60"/>
    </location>
</feature>
<protein>
    <submittedName>
        <fullName evidence="3">Helix-turn-helix transcriptional regulator</fullName>
    </submittedName>
</protein>
<evidence type="ECO:0000313" key="4">
    <source>
        <dbReference type="Proteomes" id="UP001198190"/>
    </source>
</evidence>
<dbReference type="Pfam" id="PF01381">
    <property type="entry name" value="HTH_3"/>
    <property type="match status" value="1"/>
</dbReference>
<dbReference type="CDD" id="cd00093">
    <property type="entry name" value="HTH_XRE"/>
    <property type="match status" value="1"/>
</dbReference>
<dbReference type="PANTHER" id="PTHR46558:SF11">
    <property type="entry name" value="HTH-TYPE TRANSCRIPTIONAL REGULATOR XRE"/>
    <property type="match status" value="1"/>
</dbReference>
<dbReference type="InterPro" id="IPR001387">
    <property type="entry name" value="Cro/C1-type_HTH"/>
</dbReference>
<dbReference type="Gene3D" id="1.10.260.40">
    <property type="entry name" value="lambda repressor-like DNA-binding domains"/>
    <property type="match status" value="1"/>
</dbReference>
<dbReference type="Proteomes" id="UP001198190">
    <property type="component" value="Unassembled WGS sequence"/>
</dbReference>
<evidence type="ECO:0000259" key="2">
    <source>
        <dbReference type="PROSITE" id="PS50943"/>
    </source>
</evidence>
<evidence type="ECO:0000256" key="1">
    <source>
        <dbReference type="ARBA" id="ARBA00023125"/>
    </source>
</evidence>
<dbReference type="InterPro" id="IPR010982">
    <property type="entry name" value="Lambda_DNA-bd_dom_sf"/>
</dbReference>
<dbReference type="RefSeq" id="WP_227153027.1">
    <property type="nucleotide sequence ID" value="NZ_JAJCGD010000020.1"/>
</dbReference>
<dbReference type="PANTHER" id="PTHR46558">
    <property type="entry name" value="TRACRIPTIONAL REGULATORY PROTEIN-RELATED-RELATED"/>
    <property type="match status" value="1"/>
</dbReference>
<name>A0AAW4U4K0_9FIRM</name>